<evidence type="ECO:0000313" key="2">
    <source>
        <dbReference type="EMBL" id="MSS77304.1"/>
    </source>
</evidence>
<dbReference type="InterPro" id="IPR036866">
    <property type="entry name" value="RibonucZ/Hydroxyglut_hydro"/>
</dbReference>
<dbReference type="EMBL" id="VULQ01000002">
    <property type="protein sequence ID" value="MSS77304.1"/>
    <property type="molecule type" value="Genomic_DNA"/>
</dbReference>
<accession>A0A6N7VTB1</accession>
<evidence type="ECO:0000259" key="1">
    <source>
        <dbReference type="SMART" id="SM00849"/>
    </source>
</evidence>
<dbReference type="PANTHER" id="PTHR43717">
    <property type="entry name" value="ANAEROBIC NITRIC OXIDE REDUCTASE FLAVORUBREDOXIN"/>
    <property type="match status" value="1"/>
</dbReference>
<dbReference type="InterPro" id="IPR045761">
    <property type="entry name" value="ODP_dom"/>
</dbReference>
<dbReference type="SMART" id="SM00849">
    <property type="entry name" value="Lactamase_B"/>
    <property type="match status" value="1"/>
</dbReference>
<dbReference type="CDD" id="cd07709">
    <property type="entry name" value="flavodiiron_proteins_MBL-fold"/>
    <property type="match status" value="1"/>
</dbReference>
<dbReference type="GO" id="GO:0046872">
    <property type="term" value="F:metal ion binding"/>
    <property type="evidence" value="ECO:0007669"/>
    <property type="project" value="InterPro"/>
</dbReference>
<dbReference type="GO" id="GO:0009055">
    <property type="term" value="F:electron transfer activity"/>
    <property type="evidence" value="ECO:0007669"/>
    <property type="project" value="InterPro"/>
</dbReference>
<dbReference type="GO" id="GO:0016491">
    <property type="term" value="F:oxidoreductase activity"/>
    <property type="evidence" value="ECO:0007669"/>
    <property type="project" value="InterPro"/>
</dbReference>
<dbReference type="RefSeq" id="WP_154539311.1">
    <property type="nucleotide sequence ID" value="NZ_VULQ01000002.1"/>
</dbReference>
<keyword evidence="3" id="KW-1185">Reference proteome</keyword>
<dbReference type="Gene3D" id="3.40.50.360">
    <property type="match status" value="1"/>
</dbReference>
<dbReference type="GO" id="GO:0010181">
    <property type="term" value="F:FMN binding"/>
    <property type="evidence" value="ECO:0007669"/>
    <property type="project" value="InterPro"/>
</dbReference>
<dbReference type="InterPro" id="IPR029039">
    <property type="entry name" value="Flavoprotein-like_sf"/>
</dbReference>
<sequence>MQFTKKVYENIYWVGTNDRGLKRFENMFILPNGVSYNSYIIKDEKNVLMDGVDSSALRTFLENVDYVLNGEDLDYIIVQHMEPDHCGSIDFILKTYPNCKFVGNAKSIKFFKQFYPNDKFVDGRFIEIRDGDELNIGKRNLKFIFAPMVHWPEVFMTYETTEGLFFSADAFGSFNVIEGHIQAKYYINNDSWLDENRRYYINIVGKHGKMVTNLLKKVSGFKINAIFPLHGPVYEDKDSISFILDKYDKWANFKPETKGVNIIFSSMYGNTELASDLLASKLDELGVENIRLRDVSDIDFSYIIADSHKYSNQVFVAMNYNAELYHKMDAFLRELVGTGYKNRHISFIHNYSWGGKSLDIAKSILESGKHKYIGEDFIINSSMTENQERDIENLAKAIKEDLDNQEI</sequence>
<dbReference type="AlphaFoldDB" id="A0A6N7VTB1"/>
<dbReference type="InterPro" id="IPR001279">
    <property type="entry name" value="Metallo-B-lactamas"/>
</dbReference>
<comment type="caution">
    <text evidence="2">The sequence shown here is derived from an EMBL/GenBank/DDBJ whole genome shotgun (WGS) entry which is preliminary data.</text>
</comment>
<organism evidence="2 3">
    <name type="scientific">Anaerococcus porci</name>
    <dbReference type="NCBI Taxonomy" id="2652269"/>
    <lineage>
        <taxon>Bacteria</taxon>
        <taxon>Bacillati</taxon>
        <taxon>Bacillota</taxon>
        <taxon>Tissierellia</taxon>
        <taxon>Tissierellales</taxon>
        <taxon>Peptoniphilaceae</taxon>
        <taxon>Anaerococcus</taxon>
    </lineage>
</organism>
<dbReference type="Gene3D" id="3.60.15.10">
    <property type="entry name" value="Ribonuclease Z/Hydroxyacylglutathione hydrolase-like"/>
    <property type="match status" value="1"/>
</dbReference>
<feature type="domain" description="Metallo-beta-lactamase" evidence="1">
    <location>
        <begin position="35"/>
        <end position="207"/>
    </location>
</feature>
<dbReference type="PIRSF" id="PIRSF005243">
    <property type="entry name" value="ROO"/>
    <property type="match status" value="1"/>
</dbReference>
<dbReference type="SUPFAM" id="SSF52218">
    <property type="entry name" value="Flavoproteins"/>
    <property type="match status" value="1"/>
</dbReference>
<dbReference type="SUPFAM" id="SSF56281">
    <property type="entry name" value="Metallo-hydrolase/oxidoreductase"/>
    <property type="match status" value="1"/>
</dbReference>
<proteinExistence type="predicted"/>
<dbReference type="PANTHER" id="PTHR43717:SF1">
    <property type="entry name" value="ANAEROBIC NITRIC OXIDE REDUCTASE FLAVORUBREDOXIN"/>
    <property type="match status" value="1"/>
</dbReference>
<evidence type="ECO:0000313" key="3">
    <source>
        <dbReference type="Proteomes" id="UP000441925"/>
    </source>
</evidence>
<reference evidence="2 3" key="1">
    <citation type="submission" date="2019-08" db="EMBL/GenBank/DDBJ databases">
        <title>In-depth cultivation of the pig gut microbiome towards novel bacterial diversity and tailored functional studies.</title>
        <authorList>
            <person name="Wylensek D."/>
            <person name="Hitch T.C.A."/>
            <person name="Clavel T."/>
        </authorList>
    </citation>
    <scope>NUCLEOTIDE SEQUENCE [LARGE SCALE GENOMIC DNA]</scope>
    <source>
        <strain evidence="2 3">WCA-380-WT-2B</strain>
    </source>
</reference>
<dbReference type="Proteomes" id="UP000441925">
    <property type="component" value="Unassembled WGS sequence"/>
</dbReference>
<dbReference type="InterPro" id="IPR016440">
    <property type="entry name" value="Rubredoxin-O_OxRdtase"/>
</dbReference>
<gene>
    <name evidence="2" type="ORF">FYJ26_02535</name>
</gene>
<protein>
    <submittedName>
        <fullName evidence="2">FprA family A-type flavoprotein</fullName>
    </submittedName>
</protein>
<dbReference type="Pfam" id="PF19583">
    <property type="entry name" value="ODP"/>
    <property type="match status" value="1"/>
</dbReference>
<name>A0A6N7VTB1_9FIRM</name>